<evidence type="ECO:0000259" key="2">
    <source>
        <dbReference type="Pfam" id="PF12937"/>
    </source>
</evidence>
<name>A0AAD7NLQ0_9AGAR</name>
<dbReference type="Pfam" id="PF12937">
    <property type="entry name" value="F-box-like"/>
    <property type="match status" value="1"/>
</dbReference>
<evidence type="ECO:0000256" key="1">
    <source>
        <dbReference type="SAM" id="MobiDB-lite"/>
    </source>
</evidence>
<dbReference type="AlphaFoldDB" id="A0AAD7NLQ0"/>
<comment type="caution">
    <text evidence="3">The sequence shown here is derived from an EMBL/GenBank/DDBJ whole genome shotgun (WGS) entry which is preliminary data.</text>
</comment>
<organism evidence="3 4">
    <name type="scientific">Mycena maculata</name>
    <dbReference type="NCBI Taxonomy" id="230809"/>
    <lineage>
        <taxon>Eukaryota</taxon>
        <taxon>Fungi</taxon>
        <taxon>Dikarya</taxon>
        <taxon>Basidiomycota</taxon>
        <taxon>Agaricomycotina</taxon>
        <taxon>Agaricomycetes</taxon>
        <taxon>Agaricomycetidae</taxon>
        <taxon>Agaricales</taxon>
        <taxon>Marasmiineae</taxon>
        <taxon>Mycenaceae</taxon>
        <taxon>Mycena</taxon>
    </lineage>
</organism>
<dbReference type="Gene3D" id="1.20.1280.50">
    <property type="match status" value="1"/>
</dbReference>
<dbReference type="InterPro" id="IPR036047">
    <property type="entry name" value="F-box-like_dom_sf"/>
</dbReference>
<proteinExistence type="predicted"/>
<dbReference type="EMBL" id="JARJLG010000032">
    <property type="protein sequence ID" value="KAJ7766475.1"/>
    <property type="molecule type" value="Genomic_DNA"/>
</dbReference>
<dbReference type="Proteomes" id="UP001215280">
    <property type="component" value="Unassembled WGS sequence"/>
</dbReference>
<reference evidence="3" key="1">
    <citation type="submission" date="2023-03" db="EMBL/GenBank/DDBJ databases">
        <title>Massive genome expansion in bonnet fungi (Mycena s.s.) driven by repeated elements and novel gene families across ecological guilds.</title>
        <authorList>
            <consortium name="Lawrence Berkeley National Laboratory"/>
            <person name="Harder C.B."/>
            <person name="Miyauchi S."/>
            <person name="Viragh M."/>
            <person name="Kuo A."/>
            <person name="Thoen E."/>
            <person name="Andreopoulos B."/>
            <person name="Lu D."/>
            <person name="Skrede I."/>
            <person name="Drula E."/>
            <person name="Henrissat B."/>
            <person name="Morin E."/>
            <person name="Kohler A."/>
            <person name="Barry K."/>
            <person name="LaButti K."/>
            <person name="Morin E."/>
            <person name="Salamov A."/>
            <person name="Lipzen A."/>
            <person name="Mereny Z."/>
            <person name="Hegedus B."/>
            <person name="Baldrian P."/>
            <person name="Stursova M."/>
            <person name="Weitz H."/>
            <person name="Taylor A."/>
            <person name="Grigoriev I.V."/>
            <person name="Nagy L.G."/>
            <person name="Martin F."/>
            <person name="Kauserud H."/>
        </authorList>
    </citation>
    <scope>NUCLEOTIDE SEQUENCE</scope>
    <source>
        <strain evidence="3">CBHHK188m</strain>
    </source>
</reference>
<keyword evidence="4" id="KW-1185">Reference proteome</keyword>
<dbReference type="SUPFAM" id="SSF81383">
    <property type="entry name" value="F-box domain"/>
    <property type="match status" value="1"/>
</dbReference>
<evidence type="ECO:0000313" key="3">
    <source>
        <dbReference type="EMBL" id="KAJ7766475.1"/>
    </source>
</evidence>
<dbReference type="InterPro" id="IPR001810">
    <property type="entry name" value="F-box_dom"/>
</dbReference>
<evidence type="ECO:0000313" key="4">
    <source>
        <dbReference type="Proteomes" id="UP001215280"/>
    </source>
</evidence>
<feature type="region of interest" description="Disordered" evidence="1">
    <location>
        <begin position="9"/>
        <end position="28"/>
    </location>
</feature>
<protein>
    <recommendedName>
        <fullName evidence="2">F-box domain-containing protein</fullName>
    </recommendedName>
</protein>
<gene>
    <name evidence="3" type="ORF">DFH07DRAFT_342671</name>
</gene>
<feature type="domain" description="F-box" evidence="2">
    <location>
        <begin position="32"/>
        <end position="86"/>
    </location>
</feature>
<accession>A0AAD7NLQ0</accession>
<sequence length="239" mass="27191">MEPLDLIQEDPGFGSLKPTPDSPESRRAPCTLADLPPEIMSIVFEFCLPFPVMPVPSKAPLLLGQVCGRWREIALSTPQLWNTIHLHDPYSSGICSLLEVWLARALACGLTIALTWSRVDWRSMAVWNTVIQFSDHWKRITLDLPYHELERLKFLLKGRFASVERLFLTVRSPAPRRVDPFHPFFASIPSFDDTLSIFEDATRLKTFNWTNVPYRPLSLRLPCSGLEHVVLAGIADHQC</sequence>